<evidence type="ECO:0000256" key="7">
    <source>
        <dbReference type="ARBA" id="ARBA00022801"/>
    </source>
</evidence>
<dbReference type="FunFam" id="3.40.190.80:FF:000013">
    <property type="entry name" value="Inositol monophosphatase"/>
    <property type="match status" value="1"/>
</dbReference>
<dbReference type="Gene3D" id="3.30.540.10">
    <property type="entry name" value="Fructose-1,6-Bisphosphatase, subunit A, domain 1"/>
    <property type="match status" value="1"/>
</dbReference>
<feature type="compositionally biased region" description="Low complexity" evidence="13">
    <location>
        <begin position="47"/>
        <end position="64"/>
    </location>
</feature>
<evidence type="ECO:0000313" key="15">
    <source>
        <dbReference type="Proteomes" id="UP000008021"/>
    </source>
</evidence>
<dbReference type="SUPFAM" id="SSF56655">
    <property type="entry name" value="Carbohydrate phosphatase"/>
    <property type="match status" value="1"/>
</dbReference>
<organism evidence="14">
    <name type="scientific">Oryza meridionalis</name>
    <dbReference type="NCBI Taxonomy" id="40149"/>
    <lineage>
        <taxon>Eukaryota</taxon>
        <taxon>Viridiplantae</taxon>
        <taxon>Streptophyta</taxon>
        <taxon>Embryophyta</taxon>
        <taxon>Tracheophyta</taxon>
        <taxon>Spermatophyta</taxon>
        <taxon>Magnoliopsida</taxon>
        <taxon>Liliopsida</taxon>
        <taxon>Poales</taxon>
        <taxon>Poaceae</taxon>
        <taxon>BOP clade</taxon>
        <taxon>Oryzoideae</taxon>
        <taxon>Oryzeae</taxon>
        <taxon>Oryzinae</taxon>
        <taxon>Oryza</taxon>
    </lineage>
</organism>
<keyword evidence="8 12" id="KW-0460">Magnesium</keyword>
<dbReference type="PANTHER" id="PTHR43200:SF6">
    <property type="entry name" value="3'(2'),5'-BISPHOSPHATE NUCLEOTIDASE"/>
    <property type="match status" value="1"/>
</dbReference>
<reference evidence="14" key="2">
    <citation type="submission" date="2018-05" db="EMBL/GenBank/DDBJ databases">
        <title>OmerRS3 (Oryza meridionalis Reference Sequence Version 3).</title>
        <authorList>
            <person name="Zhang J."/>
            <person name="Kudrna D."/>
            <person name="Lee S."/>
            <person name="Talag J."/>
            <person name="Welchert J."/>
            <person name="Wing R.A."/>
        </authorList>
    </citation>
    <scope>NUCLEOTIDE SEQUENCE [LARGE SCALE GENOMIC DNA]</scope>
    <source>
        <strain evidence="14">cv. OR44</strain>
    </source>
</reference>
<evidence type="ECO:0000313" key="14">
    <source>
        <dbReference type="EnsemblPlants" id="OMERI07G03900.2"/>
    </source>
</evidence>
<feature type="region of interest" description="Disordered" evidence="13">
    <location>
        <begin position="1"/>
        <end position="94"/>
    </location>
</feature>
<evidence type="ECO:0000256" key="5">
    <source>
        <dbReference type="ARBA" id="ARBA00022605"/>
    </source>
</evidence>
<evidence type="ECO:0000256" key="10">
    <source>
        <dbReference type="ARBA" id="ARBA00033209"/>
    </source>
</evidence>
<dbReference type="InterPro" id="IPR000760">
    <property type="entry name" value="Inositol_monophosphatase-like"/>
</dbReference>
<dbReference type="Pfam" id="PF00459">
    <property type="entry name" value="Inositol_P"/>
    <property type="match status" value="1"/>
</dbReference>
<dbReference type="AlphaFoldDB" id="A0A0E0E8A7"/>
<dbReference type="Gramene" id="OMERI07G03900.2">
    <property type="protein sequence ID" value="OMERI07G03900.2"/>
    <property type="gene ID" value="OMERI07G03900"/>
</dbReference>
<dbReference type="CDD" id="cd01641">
    <property type="entry name" value="Bacterial_IMPase_like_1"/>
    <property type="match status" value="1"/>
</dbReference>
<evidence type="ECO:0000256" key="11">
    <source>
        <dbReference type="ARBA" id="ARBA00049158"/>
    </source>
</evidence>
<keyword evidence="7" id="KW-0378">Hydrolase</keyword>
<dbReference type="HOGENOM" id="CLU_526171_0_0_1"/>
<feature type="binding site" evidence="12">
    <location>
        <position position="366"/>
    </location>
    <ligand>
        <name>Mg(2+)</name>
        <dbReference type="ChEBI" id="CHEBI:18420"/>
        <label>1</label>
        <note>catalytic</note>
    </ligand>
</feature>
<keyword evidence="6 12" id="KW-0479">Metal-binding</keyword>
<dbReference type="PRINTS" id="PR00377">
    <property type="entry name" value="IMPHPHTASES"/>
</dbReference>
<comment type="pathway">
    <text evidence="2">Amino-acid biosynthesis; L-histidine biosynthesis; L-histidine from 5-phospho-alpha-D-ribose 1-diphosphate: step 8/9.</text>
</comment>
<feature type="binding site" evidence="12">
    <location>
        <position position="364"/>
    </location>
    <ligand>
        <name>Mg(2+)</name>
        <dbReference type="ChEBI" id="CHEBI:18420"/>
        <label>1</label>
        <note>catalytic</note>
    </ligand>
</feature>
<evidence type="ECO:0000256" key="6">
    <source>
        <dbReference type="ARBA" id="ARBA00022723"/>
    </source>
</evidence>
<dbReference type="EnsemblPlants" id="OMERI07G03900.2">
    <property type="protein sequence ID" value="OMERI07G03900.2"/>
    <property type="gene ID" value="OMERI07G03900"/>
</dbReference>
<keyword evidence="5" id="KW-0028">Amino-acid biosynthesis</keyword>
<dbReference type="GO" id="GO:0046872">
    <property type="term" value="F:metal ion binding"/>
    <property type="evidence" value="ECO:0007669"/>
    <property type="project" value="UniProtKB-KW"/>
</dbReference>
<dbReference type="InterPro" id="IPR051090">
    <property type="entry name" value="Inositol_monoP_superfamily"/>
</dbReference>
<dbReference type="eggNOG" id="KOG2951">
    <property type="taxonomic scope" value="Eukaryota"/>
</dbReference>
<dbReference type="Gene3D" id="3.40.190.80">
    <property type="match status" value="1"/>
</dbReference>
<dbReference type="UniPathway" id="UPA00031">
    <property type="reaction ID" value="UER00013"/>
</dbReference>
<evidence type="ECO:0000256" key="3">
    <source>
        <dbReference type="ARBA" id="ARBA00009759"/>
    </source>
</evidence>
<comment type="similarity">
    <text evidence="3">Belongs to the inositol monophosphatase superfamily.</text>
</comment>
<keyword evidence="15" id="KW-1185">Reference proteome</keyword>
<comment type="cofactor">
    <cofactor evidence="1 12">
        <name>Mg(2+)</name>
        <dbReference type="ChEBI" id="CHEBI:18420"/>
    </cofactor>
</comment>
<evidence type="ECO:0000256" key="1">
    <source>
        <dbReference type="ARBA" id="ARBA00001946"/>
    </source>
</evidence>
<evidence type="ECO:0000256" key="4">
    <source>
        <dbReference type="ARBA" id="ARBA00013085"/>
    </source>
</evidence>
<evidence type="ECO:0000256" key="2">
    <source>
        <dbReference type="ARBA" id="ARBA00004970"/>
    </source>
</evidence>
<accession>A0A0E0E8A7</accession>
<feature type="compositionally biased region" description="Basic and acidic residues" evidence="13">
    <location>
        <begin position="65"/>
        <end position="80"/>
    </location>
</feature>
<evidence type="ECO:0000256" key="12">
    <source>
        <dbReference type="PIRSR" id="PIRSR600760-2"/>
    </source>
</evidence>
<name>A0A0E0E8A7_9ORYZ</name>
<feature type="binding site" evidence="12">
    <location>
        <position position="367"/>
    </location>
    <ligand>
        <name>Mg(2+)</name>
        <dbReference type="ChEBI" id="CHEBI:18420"/>
        <label>1</label>
        <note>catalytic</note>
    </ligand>
</feature>
<dbReference type="STRING" id="40149.A0A0E0E8A7"/>
<dbReference type="EC" id="3.1.3.15" evidence="4"/>
<comment type="catalytic activity">
    <reaction evidence="11">
        <text>L-histidinol phosphate + H2O = L-histidinol + phosphate</text>
        <dbReference type="Rhea" id="RHEA:14465"/>
        <dbReference type="ChEBI" id="CHEBI:15377"/>
        <dbReference type="ChEBI" id="CHEBI:43474"/>
        <dbReference type="ChEBI" id="CHEBI:57699"/>
        <dbReference type="ChEBI" id="CHEBI:57980"/>
        <dbReference type="EC" id="3.1.3.15"/>
    </reaction>
</comment>
<proteinExistence type="inferred from homology"/>
<reference evidence="14" key="1">
    <citation type="submission" date="2015-04" db="UniProtKB">
        <authorList>
            <consortium name="EnsemblPlants"/>
        </authorList>
    </citation>
    <scope>IDENTIFICATION</scope>
</reference>
<evidence type="ECO:0000256" key="9">
    <source>
        <dbReference type="ARBA" id="ARBA00023102"/>
    </source>
</evidence>
<sequence>MERSFEATRRGTLGRKLGGGNPYLDGVLQQDVVLGGPARRGRHGHHAPAASSLPATATATARTLRSPDGDHAASRRRSDGQRPPPYPRIWPRDPHYPSKKLGPIMFFGPNGPEATRVGGSPVQQAAAPTPSLFARRRHCPRRPRRSRAEPPTSERLRLLLSPPAFSCLAAPRLHRSGAPPFSPEEKFLATPLPTTAAAAFPSLPQMLPATSTVPPASPLPHSRAAPRRHLRAGLLHGSVATVAVVRACRVTTGHRRRMGSVRVSPGAGGWEVAMADKEGVGVERLVEVAQRAADTAGEVLRKYFRQRVEIIDKEDQSPVTIADREAEEAMVSVILKSFPSHAVFGEENGWRCVEKSADYVWVLDPIDGTKSFITGKPLFGTLISLLYKGKPVIGIIDQPILRERWVGVDGMKTTLNGQEISVRPCNVLAQAYLYTTSPHLFAGEAEDAFIRVRDKVKVPLYGCDCYAYALLASGFVDLVVESGLKPYDFLSLVPVIEGAGGSITDWKGNKLHWPVSAESRPESFKVVASGDARVHKQALDALQWH</sequence>
<dbReference type="PROSITE" id="PS00629">
    <property type="entry name" value="IMP_1"/>
    <property type="match status" value="1"/>
</dbReference>
<dbReference type="PANTHER" id="PTHR43200">
    <property type="entry name" value="PHOSPHATASE"/>
    <property type="match status" value="1"/>
</dbReference>
<dbReference type="FunFam" id="3.30.540.10:FF:000021">
    <property type="entry name" value="Inositol monophosphatase"/>
    <property type="match status" value="1"/>
</dbReference>
<evidence type="ECO:0000256" key="13">
    <source>
        <dbReference type="SAM" id="MobiDB-lite"/>
    </source>
</evidence>
<evidence type="ECO:0000256" key="8">
    <source>
        <dbReference type="ARBA" id="ARBA00022842"/>
    </source>
</evidence>
<dbReference type="GO" id="GO:0004401">
    <property type="term" value="F:histidinol-phosphatase activity"/>
    <property type="evidence" value="ECO:0007669"/>
    <property type="project" value="UniProtKB-EC"/>
</dbReference>
<dbReference type="InterPro" id="IPR011809">
    <property type="entry name" value="His_9_proposed"/>
</dbReference>
<dbReference type="Proteomes" id="UP000008021">
    <property type="component" value="Chromosome 7"/>
</dbReference>
<dbReference type="InterPro" id="IPR020583">
    <property type="entry name" value="Inositol_monoP_metal-BS"/>
</dbReference>
<keyword evidence="9" id="KW-0368">Histidine biosynthesis</keyword>
<feature type="binding site" evidence="12">
    <location>
        <position position="346"/>
    </location>
    <ligand>
        <name>Mg(2+)</name>
        <dbReference type="ChEBI" id="CHEBI:18420"/>
        <label>1</label>
        <note>catalytic</note>
    </ligand>
</feature>
<dbReference type="GO" id="GO:0000105">
    <property type="term" value="P:L-histidine biosynthetic process"/>
    <property type="evidence" value="ECO:0007669"/>
    <property type="project" value="UniProtKB-UniPathway"/>
</dbReference>
<feature type="binding site" evidence="12">
    <location>
        <position position="488"/>
    </location>
    <ligand>
        <name>Mg(2+)</name>
        <dbReference type="ChEBI" id="CHEBI:18420"/>
        <label>1</label>
        <note>catalytic</note>
    </ligand>
</feature>
<dbReference type="NCBIfam" id="TIGR02067">
    <property type="entry name" value="his_9_HisN"/>
    <property type="match status" value="1"/>
</dbReference>
<protein>
    <recommendedName>
        <fullName evidence="4">histidinol-phosphatase</fullName>
        <ecNumber evidence="4">3.1.3.15</ecNumber>
    </recommendedName>
    <alternativeName>
        <fullName evidence="10">Histidinol-phosphate phosphatase</fullName>
    </alternativeName>
</protein>